<dbReference type="Proteomes" id="UP000838324">
    <property type="component" value="Unassembled WGS sequence"/>
</dbReference>
<feature type="domain" description="Copper amine oxidase-like N-terminal" evidence="2">
    <location>
        <begin position="36"/>
        <end position="142"/>
    </location>
</feature>
<dbReference type="InterPro" id="IPR036582">
    <property type="entry name" value="Mao_N_sf"/>
</dbReference>
<dbReference type="PROSITE" id="PS51257">
    <property type="entry name" value="PROKAR_LIPOPROTEIN"/>
    <property type="match status" value="1"/>
</dbReference>
<dbReference type="Pfam" id="PF07833">
    <property type="entry name" value="Cu_amine_oxidN1"/>
    <property type="match status" value="1"/>
</dbReference>
<reference evidence="3" key="1">
    <citation type="submission" date="2022-01" db="EMBL/GenBank/DDBJ databases">
        <authorList>
            <person name="Criscuolo A."/>
        </authorList>
    </citation>
    <scope>NUCLEOTIDE SEQUENCE</scope>
    <source>
        <strain evidence="3">CIP111892</strain>
    </source>
</reference>
<evidence type="ECO:0000259" key="2">
    <source>
        <dbReference type="Pfam" id="PF07833"/>
    </source>
</evidence>
<sequence>MKRWIAASAAAMMIAACTAVTTIDKTFAAAPLTLTVDGEAALTPLHPFQENGLVYVPVRVLTEFYPARLQWDNKLKLLTIINDSSSTIIKPGSELILYYGNTSALEGKAILRKGRMYIPVSSLNLLSGADFRLDQEKNTVSIISGSVSTTVRIPTEALAAAEDHPKVKIYAALKDQTTYKGYILEVNGKKHKFDWETPRDLSHPPELYYADVNKDGQPEAVVILTLGTGTGIVEQEIHIVKPETWKELTVPEAWKAASQLVSSTITSDHNDMLISLKLKGASPAEVTLRLPDRAEDGNISDTAGIGTVTYYTVESGRLVAEVSVTTGFLESIGSLKLVYKPADSGMAMVPESLTFIPFKEYPATIKELTAND</sequence>
<proteinExistence type="predicted"/>
<dbReference type="RefSeq" id="WP_236336162.1">
    <property type="nucleotide sequence ID" value="NZ_CAKMMG010000007.1"/>
</dbReference>
<gene>
    <name evidence="3" type="ORF">PAECIP111892_04317</name>
</gene>
<dbReference type="InterPro" id="IPR012854">
    <property type="entry name" value="Cu_amine_oxidase-like_N"/>
</dbReference>
<evidence type="ECO:0000313" key="4">
    <source>
        <dbReference type="Proteomes" id="UP000838324"/>
    </source>
</evidence>
<dbReference type="SUPFAM" id="SSF55383">
    <property type="entry name" value="Copper amine oxidase, domain N"/>
    <property type="match status" value="1"/>
</dbReference>
<protein>
    <recommendedName>
        <fullName evidence="2">Copper amine oxidase-like N-terminal domain-containing protein</fullName>
    </recommendedName>
</protein>
<keyword evidence="4" id="KW-1185">Reference proteome</keyword>
<evidence type="ECO:0000256" key="1">
    <source>
        <dbReference type="SAM" id="SignalP"/>
    </source>
</evidence>
<name>A0ABN8GX35_9BACL</name>
<feature type="signal peptide" evidence="1">
    <location>
        <begin position="1"/>
        <end position="19"/>
    </location>
</feature>
<organism evidence="3 4">
    <name type="scientific">Paenibacillus auburnensis</name>
    <dbReference type="NCBI Taxonomy" id="2905649"/>
    <lineage>
        <taxon>Bacteria</taxon>
        <taxon>Bacillati</taxon>
        <taxon>Bacillota</taxon>
        <taxon>Bacilli</taxon>
        <taxon>Bacillales</taxon>
        <taxon>Paenibacillaceae</taxon>
        <taxon>Paenibacillus</taxon>
    </lineage>
</organism>
<evidence type="ECO:0000313" key="3">
    <source>
        <dbReference type="EMBL" id="CAH1216437.1"/>
    </source>
</evidence>
<comment type="caution">
    <text evidence="3">The sequence shown here is derived from an EMBL/GenBank/DDBJ whole genome shotgun (WGS) entry which is preliminary data.</text>
</comment>
<keyword evidence="1" id="KW-0732">Signal</keyword>
<feature type="chain" id="PRO_5045941228" description="Copper amine oxidase-like N-terminal domain-containing protein" evidence="1">
    <location>
        <begin position="20"/>
        <end position="372"/>
    </location>
</feature>
<accession>A0ABN8GX35</accession>
<dbReference type="EMBL" id="CAKMMG010000007">
    <property type="protein sequence ID" value="CAH1216437.1"/>
    <property type="molecule type" value="Genomic_DNA"/>
</dbReference>
<dbReference type="Gene3D" id="3.30.457.10">
    <property type="entry name" value="Copper amine oxidase-like, N-terminal domain"/>
    <property type="match status" value="1"/>
</dbReference>